<reference evidence="1" key="1">
    <citation type="submission" date="2022-09" db="EMBL/GenBank/DDBJ databases">
        <title>Maribacter litopenaei sp. nov., isolated from the intestinal tract of the Pacific White Shrimp, Litopenaeus vannamei.</title>
        <authorList>
            <person name="Kim S.Y."/>
            <person name="Hwang C.Y."/>
        </authorList>
    </citation>
    <scope>NUCLEOTIDE SEQUENCE</scope>
    <source>
        <strain evidence="1">HL-LV01</strain>
    </source>
</reference>
<protein>
    <recommendedName>
        <fullName evidence="3">SnoaL-like domain-containing protein</fullName>
    </recommendedName>
</protein>
<evidence type="ECO:0000313" key="2">
    <source>
        <dbReference type="Proteomes" id="UP001059209"/>
    </source>
</evidence>
<dbReference type="InterPro" id="IPR032710">
    <property type="entry name" value="NTF2-like_dom_sf"/>
</dbReference>
<keyword evidence="2" id="KW-1185">Reference proteome</keyword>
<accession>A0ABY5Y8B2</accession>
<gene>
    <name evidence="1" type="ORF">NYZ99_14725</name>
</gene>
<name>A0ABY5Y8B2_9FLAO</name>
<evidence type="ECO:0000313" key="1">
    <source>
        <dbReference type="EMBL" id="UWX54211.1"/>
    </source>
</evidence>
<dbReference type="EMBL" id="CP104205">
    <property type="protein sequence ID" value="UWX54211.1"/>
    <property type="molecule type" value="Genomic_DNA"/>
</dbReference>
<organism evidence="1 2">
    <name type="scientific">Maribacter litopenaei</name>
    <dbReference type="NCBI Taxonomy" id="2976127"/>
    <lineage>
        <taxon>Bacteria</taxon>
        <taxon>Pseudomonadati</taxon>
        <taxon>Bacteroidota</taxon>
        <taxon>Flavobacteriia</taxon>
        <taxon>Flavobacteriales</taxon>
        <taxon>Flavobacteriaceae</taxon>
        <taxon>Maribacter</taxon>
    </lineage>
</organism>
<proteinExistence type="predicted"/>
<dbReference type="Proteomes" id="UP001059209">
    <property type="component" value="Chromosome"/>
</dbReference>
<dbReference type="SUPFAM" id="SSF54427">
    <property type="entry name" value="NTF2-like"/>
    <property type="match status" value="1"/>
</dbReference>
<dbReference type="RefSeq" id="WP_260571964.1">
    <property type="nucleotide sequence ID" value="NZ_CP104205.1"/>
</dbReference>
<sequence>MKEIEEFFPSYKEAVWQKDAAALLSLYSKELVAFDMWDQGFFGSLKE</sequence>
<dbReference type="Gene3D" id="3.10.450.50">
    <property type="match status" value="1"/>
</dbReference>
<evidence type="ECO:0008006" key="3">
    <source>
        <dbReference type="Google" id="ProtNLM"/>
    </source>
</evidence>